<dbReference type="RefSeq" id="WP_120203090.1">
    <property type="nucleotide sequence ID" value="NZ_CP032514.1"/>
</dbReference>
<dbReference type="Proteomes" id="UP000273001">
    <property type="component" value="Chromosome"/>
</dbReference>
<keyword evidence="3" id="KW-1185">Reference proteome</keyword>
<gene>
    <name evidence="2" type="ORF">D5R93_00350</name>
</gene>
<evidence type="ECO:0000313" key="3">
    <source>
        <dbReference type="Proteomes" id="UP000273001"/>
    </source>
</evidence>
<organism evidence="2 3">
    <name type="scientific">Actinomyces lilanjuaniae</name>
    <dbReference type="NCBI Taxonomy" id="2321394"/>
    <lineage>
        <taxon>Bacteria</taxon>
        <taxon>Bacillati</taxon>
        <taxon>Actinomycetota</taxon>
        <taxon>Actinomycetes</taxon>
        <taxon>Actinomycetales</taxon>
        <taxon>Actinomycetaceae</taxon>
        <taxon>Actinomyces</taxon>
    </lineage>
</organism>
<keyword evidence="1" id="KW-1133">Transmembrane helix</keyword>
<accession>A0ABN5PPF7</accession>
<proteinExistence type="predicted"/>
<keyword evidence="1" id="KW-0472">Membrane</keyword>
<feature type="transmembrane region" description="Helical" evidence="1">
    <location>
        <begin position="36"/>
        <end position="55"/>
    </location>
</feature>
<sequence>MFDKSMRTSGVIAALIVTLGALVALGAVFINAPHLQFINVAVMLALVGVLAAIVMRARGKK</sequence>
<name>A0ABN5PPF7_9ACTO</name>
<dbReference type="EMBL" id="CP032514">
    <property type="protein sequence ID" value="AYD88894.1"/>
    <property type="molecule type" value="Genomic_DNA"/>
</dbReference>
<keyword evidence="1" id="KW-0812">Transmembrane</keyword>
<reference evidence="2 3" key="1">
    <citation type="submission" date="2018-09" db="EMBL/GenBank/DDBJ databases">
        <authorList>
            <person name="Li J."/>
        </authorList>
    </citation>
    <scope>NUCLEOTIDE SEQUENCE [LARGE SCALE GENOMIC DNA]</scope>
    <source>
        <strain evidence="2 3">2129</strain>
    </source>
</reference>
<evidence type="ECO:0000256" key="1">
    <source>
        <dbReference type="SAM" id="Phobius"/>
    </source>
</evidence>
<evidence type="ECO:0000313" key="2">
    <source>
        <dbReference type="EMBL" id="AYD88894.1"/>
    </source>
</evidence>
<protein>
    <submittedName>
        <fullName evidence="2">Uncharacterized protein</fullName>
    </submittedName>
</protein>